<organism evidence="1 2">
    <name type="scientific">Sporothrix brasiliensis 5110</name>
    <dbReference type="NCBI Taxonomy" id="1398154"/>
    <lineage>
        <taxon>Eukaryota</taxon>
        <taxon>Fungi</taxon>
        <taxon>Dikarya</taxon>
        <taxon>Ascomycota</taxon>
        <taxon>Pezizomycotina</taxon>
        <taxon>Sordariomycetes</taxon>
        <taxon>Sordariomycetidae</taxon>
        <taxon>Ophiostomatales</taxon>
        <taxon>Ophiostomataceae</taxon>
        <taxon>Sporothrix</taxon>
    </lineage>
</organism>
<reference evidence="1 2" key="1">
    <citation type="journal article" date="2014" name="BMC Genomics">
        <title>Comparative genomics of the major fungal agents of human and animal Sporotrichosis: Sporothrix schenckii and Sporothrix brasiliensis.</title>
        <authorList>
            <person name="Teixeira M.M."/>
            <person name="de Almeida L.G."/>
            <person name="Kubitschek-Barreira P."/>
            <person name="Alves F.L."/>
            <person name="Kioshima E.S."/>
            <person name="Abadio A.K."/>
            <person name="Fernandes L."/>
            <person name="Derengowski L.S."/>
            <person name="Ferreira K.S."/>
            <person name="Souza R.C."/>
            <person name="Ruiz J.C."/>
            <person name="de Andrade N.C."/>
            <person name="Paes H.C."/>
            <person name="Nicola A.M."/>
            <person name="Albuquerque P."/>
            <person name="Gerber A.L."/>
            <person name="Martins V.P."/>
            <person name="Peconick L.D."/>
            <person name="Neto A.V."/>
            <person name="Chaucanez C.B."/>
            <person name="Silva P.A."/>
            <person name="Cunha O.L."/>
            <person name="de Oliveira F.F."/>
            <person name="dos Santos T.C."/>
            <person name="Barros A.L."/>
            <person name="Soares M.A."/>
            <person name="de Oliveira L.M."/>
            <person name="Marini M.M."/>
            <person name="Villalobos-Duno H."/>
            <person name="Cunha M.M."/>
            <person name="de Hoog S."/>
            <person name="da Silveira J.F."/>
            <person name="Henrissat B."/>
            <person name="Nino-Vega G.A."/>
            <person name="Cisalpino P.S."/>
            <person name="Mora-Montes H.M."/>
            <person name="Almeida S.R."/>
            <person name="Stajich J.E."/>
            <person name="Lopes-Bezerra L.M."/>
            <person name="Vasconcelos A.T."/>
            <person name="Felipe M.S."/>
        </authorList>
    </citation>
    <scope>NUCLEOTIDE SEQUENCE [LARGE SCALE GENOMIC DNA]</scope>
    <source>
        <strain evidence="1 2">5110</strain>
    </source>
</reference>
<keyword evidence="2" id="KW-1185">Reference proteome</keyword>
<gene>
    <name evidence="1" type="ORF">SPBR_05445</name>
</gene>
<dbReference type="EMBL" id="AWTV01000010">
    <property type="protein sequence ID" value="KIH87858.1"/>
    <property type="molecule type" value="Genomic_DNA"/>
</dbReference>
<dbReference type="GeneID" id="63678641"/>
<comment type="caution">
    <text evidence="1">The sequence shown here is derived from an EMBL/GenBank/DDBJ whole genome shotgun (WGS) entry which is preliminary data.</text>
</comment>
<protein>
    <submittedName>
        <fullName evidence="1">Uncharacterized protein</fullName>
    </submittedName>
</protein>
<sequence>MSDIVHETIKGKMQSQFLRLFQALSRGRTAAQSRDAVFASFVTIPNLDENLLVAPKTVLYFALLSVPHRLCAS</sequence>
<dbReference type="RefSeq" id="XP_040615868.1">
    <property type="nucleotide sequence ID" value="XM_040763720.1"/>
</dbReference>
<dbReference type="Proteomes" id="UP000031575">
    <property type="component" value="Unassembled WGS sequence"/>
</dbReference>
<dbReference type="OrthoDB" id="10364657at2759"/>
<proteinExistence type="predicted"/>
<dbReference type="VEuPathDB" id="FungiDB:SPBR_05445"/>
<dbReference type="HOGENOM" id="CLU_2706422_0_0_1"/>
<name>A0A0C2F9T3_9PEZI</name>
<accession>A0A0C2F9T3</accession>
<dbReference type="AlphaFoldDB" id="A0A0C2F9T3"/>
<evidence type="ECO:0000313" key="1">
    <source>
        <dbReference type="EMBL" id="KIH87858.1"/>
    </source>
</evidence>
<evidence type="ECO:0000313" key="2">
    <source>
        <dbReference type="Proteomes" id="UP000031575"/>
    </source>
</evidence>